<reference evidence="1 2" key="1">
    <citation type="submission" date="2019-09" db="EMBL/GenBank/DDBJ databases">
        <title>Biological control of the noxious weed angled onion (Allium triquetrum) thwarted by endophytic bacteria in Victoria, Australia.</title>
        <authorList>
            <person name="Tehranchian P."/>
            <person name="Adair R.J."/>
            <person name="Van T.H."/>
            <person name="Morrison P.D."/>
            <person name="Williams H."/>
            <person name="Lawrie A.C."/>
        </authorList>
    </citation>
    <scope>NUCLEOTIDE SEQUENCE [LARGE SCALE GENOMIC DNA]</scope>
    <source>
        <strain evidence="1 2">RPTAtOch1</strain>
    </source>
</reference>
<dbReference type="EMBL" id="VYXQ01000014">
    <property type="protein sequence ID" value="KAA9367051.1"/>
    <property type="molecule type" value="Genomic_DNA"/>
</dbReference>
<evidence type="ECO:0000313" key="2">
    <source>
        <dbReference type="Proteomes" id="UP000327108"/>
    </source>
</evidence>
<keyword evidence="2" id="KW-1185">Reference proteome</keyword>
<comment type="caution">
    <text evidence="1">The sequence shown here is derived from an EMBL/GenBank/DDBJ whole genome shotgun (WGS) entry which is preliminary data.</text>
</comment>
<accession>A0A5N1JXR3</accession>
<gene>
    <name evidence="1" type="ORF">F3W84_14655</name>
</gene>
<proteinExistence type="predicted"/>
<evidence type="ECO:0000313" key="1">
    <source>
        <dbReference type="EMBL" id="KAA9367051.1"/>
    </source>
</evidence>
<dbReference type="AlphaFoldDB" id="A0A5N1JXR3"/>
<protein>
    <submittedName>
        <fullName evidence="1">Uncharacterized protein</fullName>
    </submittedName>
</protein>
<dbReference type="Proteomes" id="UP000327108">
    <property type="component" value="Unassembled WGS sequence"/>
</dbReference>
<dbReference type="RefSeq" id="WP_151094296.1">
    <property type="nucleotide sequence ID" value="NZ_JBLZNM010000004.1"/>
</dbReference>
<organism evidence="1 2">
    <name type="scientific">Ochrobactrum quorumnocens</name>
    <dbReference type="NCBI Taxonomy" id="271865"/>
    <lineage>
        <taxon>Bacteria</taxon>
        <taxon>Pseudomonadati</taxon>
        <taxon>Pseudomonadota</taxon>
        <taxon>Alphaproteobacteria</taxon>
        <taxon>Hyphomicrobiales</taxon>
        <taxon>Brucellaceae</taxon>
        <taxon>Brucella/Ochrobactrum group</taxon>
        <taxon>Ochrobactrum</taxon>
    </lineage>
</organism>
<sequence>MGIARARQTAGLFFLSGLNFSPLCVFRRQRTKHELVHCCNFRILVDGHRLHGMDRTSPKVGFDQTMIKPRLLERSRKINESNLF</sequence>
<name>A0A5N1JXR3_9HYPH</name>